<evidence type="ECO:0000313" key="5">
    <source>
        <dbReference type="Proteomes" id="UP000018208"/>
    </source>
</evidence>
<dbReference type="GO" id="GO:0006352">
    <property type="term" value="P:DNA-templated transcription initiation"/>
    <property type="evidence" value="ECO:0007669"/>
    <property type="project" value="InterPro"/>
</dbReference>
<comment type="subcellular location">
    <subcellularLocation>
        <location evidence="1">Nucleus</location>
    </subcellularLocation>
</comment>
<dbReference type="EMBL" id="KI546089">
    <property type="protein sequence ID" value="EST45638.1"/>
    <property type="molecule type" value="Genomic_DNA"/>
</dbReference>
<gene>
    <name evidence="3" type="ORF">SS50377_14209</name>
    <name evidence="4" type="ORF">SS50377_22201</name>
</gene>
<dbReference type="AlphaFoldDB" id="V6LN40"/>
<dbReference type="Gene3D" id="1.20.1250.40">
    <property type="match status" value="1"/>
</dbReference>
<organism evidence="3">
    <name type="scientific">Spironucleus salmonicida</name>
    <dbReference type="NCBI Taxonomy" id="348837"/>
    <lineage>
        <taxon>Eukaryota</taxon>
        <taxon>Metamonada</taxon>
        <taxon>Diplomonadida</taxon>
        <taxon>Hexamitidae</taxon>
        <taxon>Hexamitinae</taxon>
        <taxon>Spironucleus</taxon>
    </lineage>
</organism>
<evidence type="ECO:0000313" key="4">
    <source>
        <dbReference type="EMBL" id="KAH0576637.1"/>
    </source>
</evidence>
<dbReference type="InterPro" id="IPR010997">
    <property type="entry name" value="HRDC-like_sf"/>
</dbReference>
<evidence type="ECO:0000256" key="1">
    <source>
        <dbReference type="ARBA" id="ARBA00004123"/>
    </source>
</evidence>
<evidence type="ECO:0000256" key="2">
    <source>
        <dbReference type="ARBA" id="ARBA00023242"/>
    </source>
</evidence>
<dbReference type="GO" id="GO:0005634">
    <property type="term" value="C:nucleus"/>
    <property type="evidence" value="ECO:0007669"/>
    <property type="project" value="UniProtKB-SubCell"/>
</dbReference>
<proteinExistence type="predicted"/>
<dbReference type="OrthoDB" id="1746530at2759"/>
<dbReference type="Proteomes" id="UP000018208">
    <property type="component" value="Unassembled WGS sequence"/>
</dbReference>
<dbReference type="GO" id="GO:0000166">
    <property type="term" value="F:nucleotide binding"/>
    <property type="evidence" value="ECO:0007669"/>
    <property type="project" value="InterPro"/>
</dbReference>
<accession>V6LN40</accession>
<dbReference type="GO" id="GO:0030880">
    <property type="term" value="C:RNA polymerase complex"/>
    <property type="evidence" value="ECO:0007669"/>
    <property type="project" value="InterPro"/>
</dbReference>
<sequence length="113" mass="12915">MNVQPMANSNLINHLIQNNTTQQITTQISQFESRVYKYLMKGLSQINPEQLKQIDSCLPETISLPERIQILNFVPLSLPELYSCIFNASEKFTQEQLENILIDICSVLGVSQE</sequence>
<reference evidence="4" key="2">
    <citation type="submission" date="2020-12" db="EMBL/GenBank/DDBJ databases">
        <title>New Spironucleus salmonicida genome in near-complete chromosomes.</title>
        <authorList>
            <person name="Xu F."/>
            <person name="Kurt Z."/>
            <person name="Jimenez-Gonzalez A."/>
            <person name="Astvaldsson A."/>
            <person name="Andersson J.O."/>
            <person name="Svard S.G."/>
        </authorList>
    </citation>
    <scope>NUCLEOTIDE SEQUENCE</scope>
    <source>
        <strain evidence="4">ATCC 50377</strain>
    </source>
</reference>
<keyword evidence="2" id="KW-0539">Nucleus</keyword>
<dbReference type="InterPro" id="IPR038324">
    <property type="entry name" value="Rpb4/RPC9_sf"/>
</dbReference>
<protein>
    <submittedName>
        <fullName evidence="3 4">RNA polymerase Rpb4 protein</fullName>
    </submittedName>
</protein>
<dbReference type="SUPFAM" id="SSF47819">
    <property type="entry name" value="HRDC-like"/>
    <property type="match status" value="1"/>
</dbReference>
<name>V6LN40_9EUKA</name>
<dbReference type="Pfam" id="PF03874">
    <property type="entry name" value="RNA_pol_Rpb4"/>
    <property type="match status" value="1"/>
</dbReference>
<dbReference type="EMBL" id="AUWU02000002">
    <property type="protein sequence ID" value="KAH0576637.1"/>
    <property type="molecule type" value="Genomic_DNA"/>
</dbReference>
<keyword evidence="5" id="KW-1185">Reference proteome</keyword>
<reference evidence="3 4" key="1">
    <citation type="journal article" date="2014" name="PLoS Genet.">
        <title>The Genome of Spironucleus salmonicida Highlights a Fish Pathogen Adapted to Fluctuating Environments.</title>
        <authorList>
            <person name="Xu F."/>
            <person name="Jerlstrom-Hultqvist J."/>
            <person name="Einarsson E."/>
            <person name="Astvaldsson A."/>
            <person name="Svard S.G."/>
            <person name="Andersson J.O."/>
        </authorList>
    </citation>
    <scope>NUCLEOTIDE SEQUENCE</scope>
    <source>
        <strain evidence="4">ATCC 50377</strain>
    </source>
</reference>
<dbReference type="InterPro" id="IPR005574">
    <property type="entry name" value="Rpb4/RPC9"/>
</dbReference>
<evidence type="ECO:0000313" key="3">
    <source>
        <dbReference type="EMBL" id="EST45638.1"/>
    </source>
</evidence>
<dbReference type="VEuPathDB" id="GiardiaDB:SS50377_22201"/>